<dbReference type="AlphaFoldDB" id="A0A4R4AKP0"/>
<gene>
    <name evidence="9" type="ORF">EDC29_101398</name>
</gene>
<dbReference type="GO" id="GO:0016787">
    <property type="term" value="F:hydrolase activity"/>
    <property type="evidence" value="ECO:0007669"/>
    <property type="project" value="UniProtKB-KW"/>
</dbReference>
<evidence type="ECO:0000256" key="4">
    <source>
        <dbReference type="ARBA" id="ARBA00022801"/>
    </source>
</evidence>
<dbReference type="GO" id="GO:0004521">
    <property type="term" value="F:RNA endonuclease activity"/>
    <property type="evidence" value="ECO:0007669"/>
    <property type="project" value="InterPro"/>
</dbReference>
<accession>A0A4R4AKP0</accession>
<evidence type="ECO:0000256" key="2">
    <source>
        <dbReference type="ARBA" id="ARBA00022722"/>
    </source>
</evidence>
<dbReference type="Pfam" id="PF08340">
    <property type="entry name" value="YicC-like_C"/>
    <property type="match status" value="1"/>
</dbReference>
<comment type="cofactor">
    <cofactor evidence="1">
        <name>a divalent metal cation</name>
        <dbReference type="ChEBI" id="CHEBI:60240"/>
    </cofactor>
</comment>
<keyword evidence="6" id="KW-0175">Coiled coil</keyword>
<keyword evidence="3" id="KW-0255">Endonuclease</keyword>
<evidence type="ECO:0000256" key="3">
    <source>
        <dbReference type="ARBA" id="ARBA00022759"/>
    </source>
</evidence>
<proteinExistence type="inferred from homology"/>
<evidence type="ECO:0000313" key="10">
    <source>
        <dbReference type="Proteomes" id="UP000295247"/>
    </source>
</evidence>
<dbReference type="PANTHER" id="PTHR30636">
    <property type="entry name" value="UPF0701 PROTEIN YICC"/>
    <property type="match status" value="1"/>
</dbReference>
<dbReference type="Proteomes" id="UP000295247">
    <property type="component" value="Unassembled WGS sequence"/>
</dbReference>
<keyword evidence="2" id="KW-0540">Nuclease</keyword>
<dbReference type="InterPro" id="IPR013527">
    <property type="entry name" value="YicC-like_N"/>
</dbReference>
<name>A0A4R4AKP0_MARGR</name>
<sequence length="288" mass="32758">MIKSMTAFARESSQSALGELTWELRTVNHRYLEPMLRLPEELRALDTRIRARLGERLHRGKVDCALRFNPGAGAPVALELNRPLVEQLLAAGDALAGLSGRDTRPTPFELLRWPGVIREQERDLDQIGAAAMALLDQTIDGLIATREREGARLAQLVRERCDRLEVCVGQVRNRMPEVIAETRARLAERLAELREELDEARLEQEIVLVATKLDVDEEMDRLTAHIAEVRSVLERDEPIGRRLDFLMQELNRETNTIGSKSSDVTITRTVVDMKVLIEQMREQIQNIE</sequence>
<dbReference type="InterPro" id="IPR013551">
    <property type="entry name" value="YicC-like_C"/>
</dbReference>
<dbReference type="Pfam" id="PF03755">
    <property type="entry name" value="YicC-like_N"/>
    <property type="match status" value="1"/>
</dbReference>
<evidence type="ECO:0000256" key="1">
    <source>
        <dbReference type="ARBA" id="ARBA00001968"/>
    </source>
</evidence>
<evidence type="ECO:0000313" key="9">
    <source>
        <dbReference type="EMBL" id="TCW39981.1"/>
    </source>
</evidence>
<evidence type="ECO:0000256" key="5">
    <source>
        <dbReference type="ARBA" id="ARBA00035648"/>
    </source>
</evidence>
<evidence type="ECO:0000256" key="6">
    <source>
        <dbReference type="SAM" id="Coils"/>
    </source>
</evidence>
<feature type="domain" description="Endoribonuclease YicC-like N-terminal" evidence="7">
    <location>
        <begin position="2"/>
        <end position="154"/>
    </location>
</feature>
<comment type="caution">
    <text evidence="9">The sequence shown here is derived from an EMBL/GenBank/DDBJ whole genome shotgun (WGS) entry which is preliminary data.</text>
</comment>
<dbReference type="InterPro" id="IPR005229">
    <property type="entry name" value="YicC/YloC-like"/>
</dbReference>
<dbReference type="RefSeq" id="WP_123138988.1">
    <property type="nucleotide sequence ID" value="NZ_NRRH01000001.1"/>
</dbReference>
<reference evidence="9 10" key="1">
    <citation type="submission" date="2019-03" db="EMBL/GenBank/DDBJ databases">
        <title>Genomic Encyclopedia of Type Strains, Phase IV (KMG-IV): sequencing the most valuable type-strain genomes for metagenomic binning, comparative biology and taxonomic classification.</title>
        <authorList>
            <person name="Goeker M."/>
        </authorList>
    </citation>
    <scope>NUCLEOTIDE SEQUENCE [LARGE SCALE GENOMIC DNA]</scope>
    <source>
        <strain evidence="9 10">DSM 203</strain>
    </source>
</reference>
<dbReference type="NCBIfam" id="TIGR00255">
    <property type="entry name" value="YicC/YloC family endoribonuclease"/>
    <property type="match status" value="1"/>
</dbReference>
<dbReference type="PANTHER" id="PTHR30636:SF3">
    <property type="entry name" value="UPF0701 PROTEIN YICC"/>
    <property type="match status" value="1"/>
</dbReference>
<organism evidence="9 10">
    <name type="scientific">Marichromatium gracile</name>
    <name type="common">Chromatium gracile</name>
    <dbReference type="NCBI Taxonomy" id="1048"/>
    <lineage>
        <taxon>Bacteria</taxon>
        <taxon>Pseudomonadati</taxon>
        <taxon>Pseudomonadota</taxon>
        <taxon>Gammaproteobacteria</taxon>
        <taxon>Chromatiales</taxon>
        <taxon>Chromatiaceae</taxon>
        <taxon>Marichromatium</taxon>
    </lineage>
</organism>
<feature type="domain" description="Endoribonuclease YicC-like C-terminal" evidence="8">
    <location>
        <begin position="171"/>
        <end position="288"/>
    </location>
</feature>
<keyword evidence="4" id="KW-0378">Hydrolase</keyword>
<evidence type="ECO:0000259" key="8">
    <source>
        <dbReference type="Pfam" id="PF08340"/>
    </source>
</evidence>
<feature type="coiled-coil region" evidence="6">
    <location>
        <begin position="179"/>
        <end position="210"/>
    </location>
</feature>
<comment type="similarity">
    <text evidence="5">Belongs to the YicC/YloC family.</text>
</comment>
<dbReference type="EMBL" id="SMDC01000001">
    <property type="protein sequence ID" value="TCW39981.1"/>
    <property type="molecule type" value="Genomic_DNA"/>
</dbReference>
<evidence type="ECO:0000259" key="7">
    <source>
        <dbReference type="Pfam" id="PF03755"/>
    </source>
</evidence>
<protein>
    <submittedName>
        <fullName evidence="9">Uncharacterized protein (TIGR00255 family)</fullName>
    </submittedName>
</protein>